<organism evidence="1 2">
    <name type="scientific">Tilletia indica</name>
    <dbReference type="NCBI Taxonomy" id="43049"/>
    <lineage>
        <taxon>Eukaryota</taxon>
        <taxon>Fungi</taxon>
        <taxon>Dikarya</taxon>
        <taxon>Basidiomycota</taxon>
        <taxon>Ustilaginomycotina</taxon>
        <taxon>Exobasidiomycetes</taxon>
        <taxon>Tilletiales</taxon>
        <taxon>Tilletiaceae</taxon>
        <taxon>Tilletia</taxon>
    </lineage>
</organism>
<dbReference type="AlphaFoldDB" id="A0A177TNK8"/>
<dbReference type="PANTHER" id="PTHR35560:SF3">
    <property type="entry name" value="PEPTIDASE S9 PROLYL OLIGOPEPTIDASE CATALYTIC DOMAIN-CONTAINING PROTEIN"/>
    <property type="match status" value="1"/>
</dbReference>
<name>A0A177TNK8_9BASI</name>
<reference evidence="1" key="1">
    <citation type="submission" date="2016-04" db="EMBL/GenBank/DDBJ databases">
        <authorList>
            <person name="Nguyen H.D."/>
            <person name="Samba Siva P."/>
            <person name="Cullis J."/>
            <person name="Levesque C.A."/>
            <person name="Hambleton S."/>
        </authorList>
    </citation>
    <scope>NUCLEOTIDE SEQUENCE</scope>
    <source>
        <strain evidence="1">DAOMC 236416</strain>
    </source>
</reference>
<proteinExistence type="predicted"/>
<gene>
    <name evidence="1" type="ORF">A4X13_0g3147</name>
</gene>
<protein>
    <submittedName>
        <fullName evidence="1">Uncharacterized protein</fullName>
    </submittedName>
</protein>
<dbReference type="InterPro" id="IPR029058">
    <property type="entry name" value="AB_hydrolase_fold"/>
</dbReference>
<evidence type="ECO:0000313" key="2">
    <source>
        <dbReference type="Proteomes" id="UP000077521"/>
    </source>
</evidence>
<dbReference type="Gene3D" id="3.40.50.1820">
    <property type="entry name" value="alpha/beta hydrolase"/>
    <property type="match status" value="1"/>
</dbReference>
<accession>A0A177TNK8</accession>
<dbReference type="EMBL" id="LWDF02000168">
    <property type="protein sequence ID" value="KAE8255156.1"/>
    <property type="molecule type" value="Genomic_DNA"/>
</dbReference>
<sequence>MQIKSLVAALAFASTLGTSVWAQSQSDCSNTTTTSRSFSLRAHRAAYKRVAGADEASDVENHTPLRIPSGSRLRNITVGAKGEQLVTYWSNASRALDSVVDQAVIMLHGRDRDGDTYWTIANKAAKLANANGIAGASNNTLIVAPQFFSKTQNSGQYATNQIAFSDNAWIYGGKASFPSKTNVTAFSAITSLVTMLSNKKQFPKLKRVILVGHGGGGQFISRYSVLSPDIPSSAQVSIRYVIGDPSSNLYFTGDRPLRTSFNAVNYTKSACPIYDTYRYGFTNITESVPTATLSPRGYFTRFAKRDVVFVVGNNDTLPNGDQSGMAILTGGEIRRDRNYMYWRYINLLAGVPNTNKNLDSAGYPGSFSSTMPTWGGSTGGVLKAQLTIIDGAKHDADLAYQSDLGVAAIFTPGLIKRGGPVLPATR</sequence>
<keyword evidence="2" id="KW-1185">Reference proteome</keyword>
<dbReference type="PANTHER" id="PTHR35560">
    <property type="entry name" value="BLL0132 PROTEIN"/>
    <property type="match status" value="1"/>
</dbReference>
<comment type="caution">
    <text evidence="1">The sequence shown here is derived from an EMBL/GenBank/DDBJ whole genome shotgun (WGS) entry which is preliminary data.</text>
</comment>
<evidence type="ECO:0000313" key="1">
    <source>
        <dbReference type="EMBL" id="KAE8255156.1"/>
    </source>
</evidence>
<reference evidence="1" key="2">
    <citation type="journal article" date="2019" name="IMA Fungus">
        <title>Genome sequencing and comparison of five Tilletia species to identify candidate genes for the detection of regulated species infecting wheat.</title>
        <authorList>
            <person name="Nguyen H.D.T."/>
            <person name="Sultana T."/>
            <person name="Kesanakurti P."/>
            <person name="Hambleton S."/>
        </authorList>
    </citation>
    <scope>NUCLEOTIDE SEQUENCE</scope>
    <source>
        <strain evidence="1">DAOMC 236416</strain>
    </source>
</reference>
<dbReference type="Proteomes" id="UP000077521">
    <property type="component" value="Unassembled WGS sequence"/>
</dbReference>